<dbReference type="Proteomes" id="UP000053352">
    <property type="component" value="Unassembled WGS sequence"/>
</dbReference>
<dbReference type="EC" id="3.1.1.96" evidence="4"/>
<comment type="cofactor">
    <cofactor evidence="4">
        <name>Zn(2+)</name>
        <dbReference type="ChEBI" id="CHEBI:29105"/>
    </cofactor>
    <text evidence="4">Binds 2 Zn(2+) ions per subunit.</text>
</comment>
<keyword evidence="1 4" id="KW-0479">Metal-binding</keyword>
<comment type="function">
    <text evidence="4">D-aminoacyl-tRNA deacylase with broad substrate specificity. By recycling D-aminoacyl-tRNA to D-amino acids and free tRNA molecules, this enzyme counteracts the toxicity associated with the formation of D-aminoacyl-tRNA entities in vivo.</text>
</comment>
<dbReference type="HAMAP" id="MF_00562">
    <property type="entry name" value="Deacylase_DtdA"/>
    <property type="match status" value="1"/>
</dbReference>
<comment type="caution">
    <text evidence="5">The sequence shown here is derived from an EMBL/GenBank/DDBJ whole genome shotgun (WGS) entry which is preliminary data.</text>
</comment>
<evidence type="ECO:0000256" key="4">
    <source>
        <dbReference type="HAMAP-Rule" id="MF_00562"/>
    </source>
</evidence>
<dbReference type="GO" id="GO:0019478">
    <property type="term" value="P:D-amino acid catabolic process"/>
    <property type="evidence" value="ECO:0007669"/>
    <property type="project" value="UniProtKB-UniRule"/>
</dbReference>
<dbReference type="Pfam" id="PF04414">
    <property type="entry name" value="tRNA_deacylase"/>
    <property type="match status" value="1"/>
</dbReference>
<dbReference type="PIRSF" id="PIRSF016210">
    <property type="entry name" value="UCP016210"/>
    <property type="match status" value="1"/>
</dbReference>
<dbReference type="STRING" id="2309.CF15_05265"/>
<gene>
    <name evidence="4" type="primary">dtdA</name>
    <name evidence="5" type="ORF">CF15_05265</name>
</gene>
<keyword evidence="6" id="KW-1185">Reference proteome</keyword>
<comment type="subunit">
    <text evidence="4">Monomer.</text>
</comment>
<dbReference type="PANTHER" id="PTHR34667">
    <property type="entry name" value="D-AMINOACYL-TRNA DEACYLASE"/>
    <property type="match status" value="1"/>
</dbReference>
<evidence type="ECO:0000256" key="1">
    <source>
        <dbReference type="ARBA" id="ARBA00022723"/>
    </source>
</evidence>
<dbReference type="GO" id="GO:0106026">
    <property type="term" value="F:Gly-tRNA(Ala) deacylase activity"/>
    <property type="evidence" value="ECO:0007669"/>
    <property type="project" value="RHEA"/>
</dbReference>
<proteinExistence type="inferred from homology"/>
<dbReference type="InterPro" id="IPR018033">
    <property type="entry name" value="Deacylase_DtdA_archaea"/>
</dbReference>
<comment type="catalytic activity">
    <reaction evidence="4">
        <text>a D-aminoacyl-tRNA + H2O = a tRNA + a D-alpha-amino acid + H(+)</text>
        <dbReference type="Rhea" id="RHEA:13953"/>
        <dbReference type="Rhea" id="RHEA-COMP:10123"/>
        <dbReference type="Rhea" id="RHEA-COMP:10124"/>
        <dbReference type="ChEBI" id="CHEBI:15377"/>
        <dbReference type="ChEBI" id="CHEBI:15378"/>
        <dbReference type="ChEBI" id="CHEBI:59871"/>
        <dbReference type="ChEBI" id="CHEBI:78442"/>
        <dbReference type="ChEBI" id="CHEBI:79333"/>
        <dbReference type="EC" id="3.1.1.96"/>
    </reaction>
</comment>
<comment type="catalytic activity">
    <reaction evidence="4">
        <text>glycyl-tRNA(Ala) + H2O = tRNA(Ala) + glycine + H(+)</text>
        <dbReference type="Rhea" id="RHEA:53744"/>
        <dbReference type="Rhea" id="RHEA-COMP:9657"/>
        <dbReference type="Rhea" id="RHEA-COMP:13640"/>
        <dbReference type="ChEBI" id="CHEBI:15377"/>
        <dbReference type="ChEBI" id="CHEBI:15378"/>
        <dbReference type="ChEBI" id="CHEBI:57305"/>
        <dbReference type="ChEBI" id="CHEBI:78442"/>
        <dbReference type="ChEBI" id="CHEBI:78522"/>
        <dbReference type="EC" id="3.1.1.96"/>
    </reaction>
</comment>
<protein>
    <recommendedName>
        <fullName evidence="4">D-aminoacyl-tRNA deacylase</fullName>
        <ecNumber evidence="4">3.1.1.96</ecNumber>
    </recommendedName>
</protein>
<dbReference type="Gene3D" id="3.40.630.50">
    <property type="entry name" value="AF0625-like"/>
    <property type="match status" value="1"/>
</dbReference>
<dbReference type="PANTHER" id="PTHR34667:SF1">
    <property type="entry name" value="D-AMINOACYL-TRNA DEACYLASE"/>
    <property type="match status" value="1"/>
</dbReference>
<keyword evidence="3 4" id="KW-0862">Zinc</keyword>
<evidence type="ECO:0000313" key="6">
    <source>
        <dbReference type="Proteomes" id="UP000053352"/>
    </source>
</evidence>
<comment type="similarity">
    <text evidence="4">Belongs to the DtdA deacylase family.</text>
</comment>
<keyword evidence="2 4" id="KW-0378">Hydrolase</keyword>
<reference evidence="5 6" key="1">
    <citation type="submission" date="2015-11" db="EMBL/GenBank/DDBJ databases">
        <title>Genome sequence of Pyrodictium occultum PL-19, a marine hyperthermophilic archaeon isolated from Volcano, Italy.</title>
        <authorList>
            <person name="Utturkar S."/>
            <person name="Huber H."/>
            <person name="Leptihn S."/>
            <person name="Brown S."/>
            <person name="Stetter K.O."/>
            <person name="Podar M."/>
        </authorList>
    </citation>
    <scope>NUCLEOTIDE SEQUENCE [LARGE SCALE GENOMIC DNA]</scope>
    <source>
        <strain evidence="5 6">PL-19</strain>
    </source>
</reference>
<sequence length="290" mass="31681">MRTPSPREGAVVAGRAPVMLVYSLPDTAGSGAARELRRLTDWRSCSLPRAAECLHSPGLNAYLAGFSEDSIHLDFLDEVAPSEVEAYIVLSRHSGGKPSLTAHYPGNPGPEAPYGGRPRELAHTWPRLLVALIREYRRVAGEAGLLQEFSLSLEATHHGPTSLKKPIVFIEIGSGEREWGRSDAHRALAETVLRVLERGWLSEPCASVAMGVGDTHYPASHTRAVLEEGVCYSHIFSRHVLNSLTEEVLAQAVDKSRDPVDSVRLAKVSSRVKRLVADFAERKGLRVEKA</sequence>
<dbReference type="NCBIfam" id="NF003072">
    <property type="entry name" value="PRK03995.1-4"/>
    <property type="match status" value="1"/>
</dbReference>
<evidence type="ECO:0000313" key="5">
    <source>
        <dbReference type="EMBL" id="KSW12171.1"/>
    </source>
</evidence>
<dbReference type="AlphaFoldDB" id="A0A0V8RVS4"/>
<name>A0A0V8RVS4_PYROC</name>
<organism evidence="5 6">
    <name type="scientific">Pyrodictium occultum</name>
    <dbReference type="NCBI Taxonomy" id="2309"/>
    <lineage>
        <taxon>Archaea</taxon>
        <taxon>Thermoproteota</taxon>
        <taxon>Thermoprotei</taxon>
        <taxon>Desulfurococcales</taxon>
        <taxon>Pyrodictiaceae</taxon>
        <taxon>Pyrodictium</taxon>
    </lineage>
</organism>
<evidence type="ECO:0000256" key="2">
    <source>
        <dbReference type="ARBA" id="ARBA00022801"/>
    </source>
</evidence>
<dbReference type="SUPFAM" id="SSF142535">
    <property type="entry name" value="AF0625-like"/>
    <property type="match status" value="1"/>
</dbReference>
<evidence type="ECO:0000256" key="3">
    <source>
        <dbReference type="ARBA" id="ARBA00022833"/>
    </source>
</evidence>
<dbReference type="GO" id="GO:0008270">
    <property type="term" value="F:zinc ion binding"/>
    <property type="evidence" value="ECO:0007669"/>
    <property type="project" value="UniProtKB-UniRule"/>
</dbReference>
<dbReference type="GO" id="GO:0051499">
    <property type="term" value="F:D-aminoacyl-tRNA deacylase activity"/>
    <property type="evidence" value="ECO:0007669"/>
    <property type="project" value="UniProtKB-UniRule"/>
</dbReference>
<dbReference type="InterPro" id="IPR007508">
    <property type="entry name" value="DtdA"/>
</dbReference>
<dbReference type="EMBL" id="LNTB01000001">
    <property type="protein sequence ID" value="KSW12171.1"/>
    <property type="molecule type" value="Genomic_DNA"/>
</dbReference>
<dbReference type="Gene3D" id="3.40.50.10700">
    <property type="entry name" value="AF0625-like"/>
    <property type="match status" value="1"/>
</dbReference>
<accession>A0A0V8RVS4</accession>